<dbReference type="Pfam" id="PF13255">
    <property type="entry name" value="DUF4046"/>
    <property type="match status" value="1"/>
</dbReference>
<gene>
    <name evidence="2" type="ORF">ERS852425_03085</name>
    <name evidence="3" type="ORF">ERS852520_00372</name>
</gene>
<proteinExistence type="predicted"/>
<name>A0A174JQS0_ANAHA</name>
<dbReference type="RefSeq" id="WP_044922590.1">
    <property type="nucleotide sequence ID" value="NZ_CYXT01000033.1"/>
</dbReference>
<dbReference type="OrthoDB" id="2053914at2"/>
<protein>
    <recommendedName>
        <fullName evidence="1">DUF4046 domain-containing protein</fullName>
    </recommendedName>
</protein>
<organism evidence="3 4">
    <name type="scientific">Anaerostipes hadrus</name>
    <dbReference type="NCBI Taxonomy" id="649756"/>
    <lineage>
        <taxon>Bacteria</taxon>
        <taxon>Bacillati</taxon>
        <taxon>Bacillota</taxon>
        <taxon>Clostridia</taxon>
        <taxon>Lachnospirales</taxon>
        <taxon>Lachnospiraceae</taxon>
        <taxon>Anaerostipes</taxon>
    </lineage>
</organism>
<evidence type="ECO:0000313" key="2">
    <source>
        <dbReference type="EMBL" id="CUN17126.1"/>
    </source>
</evidence>
<evidence type="ECO:0000313" key="4">
    <source>
        <dbReference type="Proteomes" id="UP000095564"/>
    </source>
</evidence>
<sequence length="221" mass="27000">MYSRELIFEYENVLTENKPSVNPFLFNRGDYENERKALYIMRYAIQTYLRWNPYEVRDHMTHRILKMLKLEALLKYITFPSVIQIEEDRDLFYLAVKLYPKQIKYNEKDLILRVYKRVLKGDMKRFPKQFLAGADGLYRAKLCFHYMITQYLTFTSIEDMYRFFSSRGGAVALRKYRLSQVCKDLFEYNVDFLHESLSEDQKDELLYHYYRFSNIYKKGIR</sequence>
<evidence type="ECO:0000313" key="3">
    <source>
        <dbReference type="EMBL" id="CUO99500.1"/>
    </source>
</evidence>
<dbReference type="EMBL" id="CYXT01000033">
    <property type="protein sequence ID" value="CUN17126.1"/>
    <property type="molecule type" value="Genomic_DNA"/>
</dbReference>
<dbReference type="Proteomes" id="UP000095564">
    <property type="component" value="Unassembled WGS sequence"/>
</dbReference>
<reference evidence="4 5" key="1">
    <citation type="submission" date="2015-09" db="EMBL/GenBank/DDBJ databases">
        <authorList>
            <consortium name="Pathogen Informatics"/>
        </authorList>
    </citation>
    <scope>NUCLEOTIDE SEQUENCE [LARGE SCALE GENOMIC DNA]</scope>
    <source>
        <strain evidence="2 5">2789STDY5608868</strain>
        <strain evidence="3 4">2789STDY5834908</strain>
    </source>
</reference>
<dbReference type="Proteomes" id="UP000095598">
    <property type="component" value="Unassembled WGS sequence"/>
</dbReference>
<dbReference type="AlphaFoldDB" id="A0A174JQS0"/>
<feature type="domain" description="DUF4046" evidence="1">
    <location>
        <begin position="111"/>
        <end position="190"/>
    </location>
</feature>
<dbReference type="InterPro" id="IPR025119">
    <property type="entry name" value="DUF4046"/>
</dbReference>
<evidence type="ECO:0000313" key="5">
    <source>
        <dbReference type="Proteomes" id="UP000095598"/>
    </source>
</evidence>
<evidence type="ECO:0000259" key="1">
    <source>
        <dbReference type="Pfam" id="PF13255"/>
    </source>
</evidence>
<dbReference type="EMBL" id="CZAU01000002">
    <property type="protein sequence ID" value="CUO99500.1"/>
    <property type="molecule type" value="Genomic_DNA"/>
</dbReference>
<accession>A0A174JQS0</accession>